<proteinExistence type="inferred from homology"/>
<feature type="domain" description="Type II secretion system protein GspF" evidence="8">
    <location>
        <begin position="84"/>
        <end position="207"/>
    </location>
</feature>
<dbReference type="InterPro" id="IPR003004">
    <property type="entry name" value="GspF/PilC"/>
</dbReference>
<dbReference type="PANTHER" id="PTHR30012">
    <property type="entry name" value="GENERAL SECRETION PATHWAY PROTEIN"/>
    <property type="match status" value="1"/>
</dbReference>
<dbReference type="Proteomes" id="UP001575105">
    <property type="component" value="Unassembled WGS sequence"/>
</dbReference>
<dbReference type="RefSeq" id="WP_425343773.1">
    <property type="nucleotide sequence ID" value="NZ_JBGUBD010000001.1"/>
</dbReference>
<evidence type="ECO:0000313" key="9">
    <source>
        <dbReference type="EMBL" id="MFA9476848.1"/>
    </source>
</evidence>
<keyword evidence="4 7" id="KW-0812">Transmembrane</keyword>
<evidence type="ECO:0000256" key="2">
    <source>
        <dbReference type="ARBA" id="ARBA00005745"/>
    </source>
</evidence>
<comment type="similarity">
    <text evidence="2">Belongs to the GSP F family.</text>
</comment>
<evidence type="ECO:0000256" key="4">
    <source>
        <dbReference type="ARBA" id="ARBA00022692"/>
    </source>
</evidence>
<gene>
    <name evidence="9" type="ORF">ACERK3_00945</name>
</gene>
<evidence type="ECO:0000313" key="10">
    <source>
        <dbReference type="Proteomes" id="UP001575105"/>
    </source>
</evidence>
<dbReference type="PRINTS" id="PR00812">
    <property type="entry name" value="BCTERIALGSPF"/>
</dbReference>
<keyword evidence="5 7" id="KW-1133">Transmembrane helix</keyword>
<evidence type="ECO:0000256" key="5">
    <source>
        <dbReference type="ARBA" id="ARBA00022989"/>
    </source>
</evidence>
<keyword evidence="3" id="KW-1003">Cell membrane</keyword>
<evidence type="ECO:0000256" key="6">
    <source>
        <dbReference type="ARBA" id="ARBA00023136"/>
    </source>
</evidence>
<sequence>MRLAYQAYNKSGKAVRDTIEVGSRDEAYQQLRAEGLFVTGLSEAGKSPVRSTGRAMPTAIAAASKTVARRRMGASRRIRNLTVFTRQMHVLFSTGTPLVDALGALERQSRDEQWKARLRDIQQRVEEGSSLSDAMEYHVDCFDTVYRALIRAGESGGKLPAMLERLATLVQRQQKVRNTIVGGLAYPILLLVVSGGVLGLLMMFVLPRFSGLFESLDVPLPPSTQLMMATSDVLRVWWWVILLGLIAGGFGLRSWLRTAQGKVAFDTVVLRVPVINNMVRGFVTARIARLMGTLVMSHVPLLDAMDLTRRAAGNVHYVRLMERAEDAVTSGEPISTAFNDVHLINPSVYEAMRSGESTGQLGPLLLNMAEFLDDENEVTLRSVTSLLEPVILVVLGVLVGVVALSMFLPLFDLTASAGG</sequence>
<evidence type="ECO:0000259" key="8">
    <source>
        <dbReference type="Pfam" id="PF00482"/>
    </source>
</evidence>
<keyword evidence="6 7" id="KW-0472">Membrane</keyword>
<dbReference type="Pfam" id="PF00482">
    <property type="entry name" value="T2SSF"/>
    <property type="match status" value="2"/>
</dbReference>
<organism evidence="9 10">
    <name type="scientific">Natronomicrosphaera hydrolytica</name>
    <dbReference type="NCBI Taxonomy" id="3242702"/>
    <lineage>
        <taxon>Bacteria</taxon>
        <taxon>Pseudomonadati</taxon>
        <taxon>Planctomycetota</taxon>
        <taxon>Phycisphaerae</taxon>
        <taxon>Phycisphaerales</taxon>
        <taxon>Phycisphaeraceae</taxon>
        <taxon>Natronomicrosphaera</taxon>
    </lineage>
</organism>
<feature type="domain" description="Type II secretion system protein GspF" evidence="8">
    <location>
        <begin position="288"/>
        <end position="409"/>
    </location>
</feature>
<evidence type="ECO:0000256" key="1">
    <source>
        <dbReference type="ARBA" id="ARBA00004651"/>
    </source>
</evidence>
<feature type="transmembrane region" description="Helical" evidence="7">
    <location>
        <begin position="390"/>
        <end position="411"/>
    </location>
</feature>
<comment type="subcellular location">
    <subcellularLocation>
        <location evidence="1">Cell membrane</location>
        <topology evidence="1">Multi-pass membrane protein</topology>
    </subcellularLocation>
</comment>
<feature type="transmembrane region" description="Helical" evidence="7">
    <location>
        <begin position="184"/>
        <end position="206"/>
    </location>
</feature>
<feature type="transmembrane region" description="Helical" evidence="7">
    <location>
        <begin position="236"/>
        <end position="256"/>
    </location>
</feature>
<name>A0ABV4TZT1_9BACT</name>
<dbReference type="PANTHER" id="PTHR30012:SF0">
    <property type="entry name" value="TYPE II SECRETION SYSTEM PROTEIN F-RELATED"/>
    <property type="match status" value="1"/>
</dbReference>
<dbReference type="InterPro" id="IPR042094">
    <property type="entry name" value="T2SS_GspF_sf"/>
</dbReference>
<reference evidence="9 10" key="1">
    <citation type="submission" date="2024-08" db="EMBL/GenBank/DDBJ databases">
        <title>Whole-genome sequencing of halo(alkali)philic microorganisms from hypersaline lakes.</title>
        <authorList>
            <person name="Sorokin D.Y."/>
            <person name="Merkel A.Y."/>
            <person name="Messina E."/>
            <person name="Yakimov M."/>
        </authorList>
    </citation>
    <scope>NUCLEOTIDE SEQUENCE [LARGE SCALE GENOMIC DNA]</scope>
    <source>
        <strain evidence="9 10">AB-hyl4</strain>
    </source>
</reference>
<protein>
    <submittedName>
        <fullName evidence="9">Type II secretion system F family protein</fullName>
    </submittedName>
</protein>
<dbReference type="Gene3D" id="1.20.81.30">
    <property type="entry name" value="Type II secretion system (T2SS), domain F"/>
    <property type="match status" value="2"/>
</dbReference>
<evidence type="ECO:0000256" key="7">
    <source>
        <dbReference type="SAM" id="Phobius"/>
    </source>
</evidence>
<keyword evidence="10" id="KW-1185">Reference proteome</keyword>
<dbReference type="EMBL" id="JBGUBD010000001">
    <property type="protein sequence ID" value="MFA9476848.1"/>
    <property type="molecule type" value="Genomic_DNA"/>
</dbReference>
<comment type="caution">
    <text evidence="9">The sequence shown here is derived from an EMBL/GenBank/DDBJ whole genome shotgun (WGS) entry which is preliminary data.</text>
</comment>
<evidence type="ECO:0000256" key="3">
    <source>
        <dbReference type="ARBA" id="ARBA00022475"/>
    </source>
</evidence>
<dbReference type="InterPro" id="IPR018076">
    <property type="entry name" value="T2SS_GspF_dom"/>
</dbReference>
<accession>A0ABV4TZT1</accession>